<dbReference type="AlphaFoldDB" id="A0A7V8FYT5"/>
<proteinExistence type="predicted"/>
<evidence type="ECO:0000313" key="2">
    <source>
        <dbReference type="Proteomes" id="UP000462435"/>
    </source>
</evidence>
<sequence length="295" mass="32190">MAAATPALDLTPAQSIHLAQEQVLAHVRAAIARTRKLADLLEADSCAAMHGACDEIEASMPTPAAGAYSYRLTPAHWIVHRNAPGKRIFPASATPQGFNDEGAADAWMREKILVGGFPESWKQTLYALQPIMTPANMTSIRDRVMAAAGGQLREAYTCSRTWSAWSAGTMSEQDFQQACDDHNLVSAVADAVLQELPGPLPPPVAPDQFAPTREGFEQFIVAKCEEIYGAPCVLNRFHDEMLGDTYKNHFVAGAWMLWQLGVEPRSLGSMQRDEIRPMVHDVHTHQASTGRGKGE</sequence>
<comment type="caution">
    <text evidence="1">The sequence shown here is derived from an EMBL/GenBank/DDBJ whole genome shotgun (WGS) entry which is preliminary data.</text>
</comment>
<evidence type="ECO:0000313" key="1">
    <source>
        <dbReference type="EMBL" id="KAF1046354.1"/>
    </source>
</evidence>
<dbReference type="EMBL" id="WNDX01000021">
    <property type="protein sequence ID" value="KAF1046354.1"/>
    <property type="molecule type" value="Genomic_DNA"/>
</dbReference>
<dbReference type="Proteomes" id="UP000462435">
    <property type="component" value="Unassembled WGS sequence"/>
</dbReference>
<protein>
    <submittedName>
        <fullName evidence="1">Uncharacterized protein</fullName>
    </submittedName>
</protein>
<accession>A0A7V8FYT5</accession>
<gene>
    <name evidence="1" type="ORF">GAK35_01039</name>
</gene>
<name>A0A7V8FYT5_9BURK</name>
<organism evidence="1 2">
    <name type="scientific">Herbaspirillum frisingense</name>
    <dbReference type="NCBI Taxonomy" id="92645"/>
    <lineage>
        <taxon>Bacteria</taxon>
        <taxon>Pseudomonadati</taxon>
        <taxon>Pseudomonadota</taxon>
        <taxon>Betaproteobacteria</taxon>
        <taxon>Burkholderiales</taxon>
        <taxon>Oxalobacteraceae</taxon>
        <taxon>Herbaspirillum</taxon>
    </lineage>
</organism>
<reference evidence="2" key="1">
    <citation type="journal article" date="2020" name="MBio">
        <title>Horizontal gene transfer to a defensive symbiont with a reduced genome amongst a multipartite beetle microbiome.</title>
        <authorList>
            <person name="Waterworth S.C."/>
            <person name="Florez L.V."/>
            <person name="Rees E.R."/>
            <person name="Hertweck C."/>
            <person name="Kaltenpoth M."/>
            <person name="Kwan J.C."/>
        </authorList>
    </citation>
    <scope>NUCLEOTIDE SEQUENCE [LARGE SCALE GENOMIC DNA]</scope>
</reference>